<organism evidence="14 15">
    <name type="scientific">Lingula anatina</name>
    <name type="common">Brachiopod</name>
    <name type="synonym">Lingula unguis</name>
    <dbReference type="NCBI Taxonomy" id="7574"/>
    <lineage>
        <taxon>Eukaryota</taxon>
        <taxon>Metazoa</taxon>
        <taxon>Spiralia</taxon>
        <taxon>Lophotrochozoa</taxon>
        <taxon>Brachiopoda</taxon>
        <taxon>Linguliformea</taxon>
        <taxon>Lingulata</taxon>
        <taxon>Lingulida</taxon>
        <taxon>Linguloidea</taxon>
        <taxon>Lingulidae</taxon>
        <taxon>Lingula</taxon>
    </lineage>
</organism>
<dbReference type="GO" id="GO:0016020">
    <property type="term" value="C:membrane"/>
    <property type="evidence" value="ECO:0007669"/>
    <property type="project" value="UniProtKB-SubCell"/>
</dbReference>
<proteinExistence type="inferred from homology"/>
<dbReference type="STRING" id="7574.A0A1S3K7X5"/>
<evidence type="ECO:0000256" key="6">
    <source>
        <dbReference type="ARBA" id="ARBA00023136"/>
    </source>
</evidence>
<feature type="compositionally biased region" description="Polar residues" evidence="7">
    <location>
        <begin position="1203"/>
        <end position="1222"/>
    </location>
</feature>
<feature type="region of interest" description="Disordered" evidence="7">
    <location>
        <begin position="1956"/>
        <end position="2022"/>
    </location>
</feature>
<evidence type="ECO:0000256" key="1">
    <source>
        <dbReference type="ARBA" id="ARBA00004479"/>
    </source>
</evidence>
<dbReference type="OrthoDB" id="168404at2759"/>
<evidence type="ECO:0000256" key="3">
    <source>
        <dbReference type="ARBA" id="ARBA00022692"/>
    </source>
</evidence>
<sequence>MAGSERGEIVLEFLNILLFLNVFTSNTQGIQGFDSHGQVFIQTDNELRYMVDGPHLPNVPGGEFPDINSLQESSLPSSPIRFDPPMLDFDEHAVGMPHMETVTVHNPDTINSLHLLSISGSTLHFHCSFFQDKLVPPGGNTTFEVVFLARQVGNVENTLYIHTSQGTFKYQVFGVGIPNPYRLRPFLGARVPLNSSFSPLIHMHNPHSTALQVVEMYASGGDLHLELPTGEKEAPKNLWEIPPYETKPVMRASFVGRNENNHTAFIRIKTSKDEKKQMLVLPVEVEVSSAPGLYCPYELLDFGILRTHDSPRSLRLNLVNSGTKAVHIQSVSLFPPNDAVSIDFRPIKIQPDVLQPTTVATITYTASKGLNPKQYSGRILVKSKNNHHRLYIPYEAEVLHGSLVYELASTEFYVGSKKSPPKNVTVSLPLTNTFNFTLVIYNVTLPPNIREYFTVLNFTHPMLVPPRETVVPFQLKFHPNSSDLHFTGPVRVYTNASVFFIPLRVYNGKLKVIHHRPEVFKGQLDFGVMGVGDRRKLTFTLRNDNPIDVTIYEFSSNMLRTTVELLGVEKGNGTALTREHNVSEIDTSPLVLKPYHFAVFRVNLHAPDEEGSYAAEVLIYTNFETQYIPLTLMTVEGGLMAVPEVLMFENAFPGKVLSQDFRINSTFDGVIEAGEVIFIPEDSRFHYERANVKPLWIYYHDHNIIGKLSFDVRQGCEEDCYVGLPTHTPAGHQWLLGLTLDREVTDTDQYLYTKLQQKWENVGSIEKNPFNVTIQLNTDYVRGFLFPAQVQFSWPTLIEDNFESDYDRVLRFPLTQVGNKSDIFFMVVNPSDVPVIIQVLPLSLYPNPQVLLDMLSSTFSDHLSDYVETDDQDIFTLENLELYDKRPDNAVPEMRQWVTDYFGVKPHKHTIATILNGRGGVRCLAGFSPKDDSIRSTLIVIRNNLTIIDAIVVEGRGSYGQLKFSGRKPGSPNPLSFEMTEKVLSGCEKPWKPSRTIPPSFTVKRTFTTRNSGELPVYVHGFSINDEPCQGYGFKVLNCEGFELKPNQTKKIDIAFSPDFTMSRVRRLLKIHSSLGDTINFTLQATIPASMLTKCSAALPRPSWEPIIYYSTVCLMGFLTFCIFVASYFEADRIFTTDLLRRQKAVNASSQLHDKSKIFDLKNIAVPRQQEKSIPGPQLLGSKSIPEMGNGHADLKRKKDPTPSISISSIFCRSTSRQNSSEPPAKQPTYERQSSSGECGKTTTTAATQSSTTQQLNNLKLHPAEKNTSYATASEANPAEKAPQQSSTVNSKSKKKASKQNVNDISTVENGYIHGEKKQAKSEPVSNSASVPANSAASPPSVTSASKNTEQEQKASNDKEKVQAEKVKKLVPSSSGNSVNHLDSFEVPEVHIVAENLNEENSGKKEAKPRPKRKSKTAQRREDKERRQKEKAKRKDSNTSPVSPSPTSSPATVEDYKDKDDTSSTTTESSGGDADDKASSTRDSTPEPLLKKTKKSKNKGKKNKEVMAEEQTGEDDFILTSKSKAHTRIKVDPKNAFGGNIHRPSTIELPYTTKLEEEERAAIREEPTSPHALAADIATKCLKKNIKGTDKQAKQAKGSIIESHLTGGDPDSPWSGKDSPPPLWDQPIPIPSTGDLSELAEQTENFALRHGKQLLGSPDHLSSSSRSSSYSSVVSSSSSSNNNDSNHARKQAIKKPTPFNPLANPFDYSAIMASKAAAAGLIPGKAVSAVGGQQNPSLPQMTSPSTTLTSRVSPWSPSMGTGQELGASSLFVLPSIHENSMNSQSKVSPVDSFSQPTTHTYGLGDAGSSFLQPPSTSGSMFGGQENMTMMQRLQQERRQRLAEYQQKLLQGEDWPGFDINPVQAESLWDSTCAPSETWSPLAETPAGETWPTVAESPPRVQASLWSDIPTTISTSDTSSWSPHSAPGIWSGAATSGDTGSPSLLNGAGGSLLGPAGSGSASLLSGSANSPLSGLGSVNTTAAENEQGVQDVGSFDPFNTLSSIWAPGGTSGWSFGPNKTEDE</sequence>
<evidence type="ECO:0000313" key="14">
    <source>
        <dbReference type="Proteomes" id="UP000085678"/>
    </source>
</evidence>
<dbReference type="Pfam" id="PF24499">
    <property type="entry name" value="Ig_TMEM131L_4"/>
    <property type="match status" value="1"/>
</dbReference>
<feature type="compositionally biased region" description="Low complexity" evidence="7">
    <location>
        <begin position="1956"/>
        <end position="1976"/>
    </location>
</feature>
<feature type="signal peptide" evidence="8">
    <location>
        <begin position="1"/>
        <end position="32"/>
    </location>
</feature>
<feature type="compositionally biased region" description="Polar residues" evidence="7">
    <location>
        <begin position="1977"/>
        <end position="1987"/>
    </location>
</feature>
<feature type="region of interest" description="Disordered" evidence="7">
    <location>
        <begin position="1270"/>
        <end position="1553"/>
    </location>
</feature>
<dbReference type="GeneID" id="106179494"/>
<evidence type="ECO:0000259" key="9">
    <source>
        <dbReference type="Pfam" id="PF12371"/>
    </source>
</evidence>
<dbReference type="InterPro" id="IPR013783">
    <property type="entry name" value="Ig-like_fold"/>
</dbReference>
<dbReference type="InterPro" id="IPR055436">
    <property type="entry name" value="Ig_TMEM131L_4"/>
</dbReference>
<dbReference type="InterPro" id="IPR056311">
    <property type="entry name" value="TMEM131_Ig_2"/>
</dbReference>
<keyword evidence="4 8" id="KW-0732">Signal</keyword>
<dbReference type="FunCoup" id="A0A1S3K7X5">
    <property type="interactions" value="2495"/>
</dbReference>
<feature type="domain" description="TMEM131L third Ig-like" evidence="11">
    <location>
        <begin position="410"/>
        <end position="506"/>
    </location>
</feature>
<evidence type="ECO:0000256" key="2">
    <source>
        <dbReference type="ARBA" id="ARBA00006682"/>
    </source>
</evidence>
<keyword evidence="6" id="KW-0472">Membrane</keyword>
<accession>A0A1S3K7X5</accession>
<feature type="compositionally biased region" description="Low complexity" evidence="7">
    <location>
        <begin position="1912"/>
        <end position="1922"/>
    </location>
</feature>
<keyword evidence="3" id="KW-0812">Transmembrane</keyword>
<dbReference type="InterPro" id="IPR055437">
    <property type="entry name" value="TMEM131L_Ig_5"/>
</dbReference>
<feature type="domain" description="TMEM131L fifth Ig-like" evidence="13">
    <location>
        <begin position="1011"/>
        <end position="1075"/>
    </location>
</feature>
<name>A0A1S3K7X5_LINAN</name>
<feature type="compositionally biased region" description="Basic and acidic residues" evidence="7">
    <location>
        <begin position="1419"/>
        <end position="1437"/>
    </location>
</feature>
<dbReference type="Proteomes" id="UP000085678">
    <property type="component" value="Unplaced"/>
</dbReference>
<feature type="compositionally biased region" description="Low complexity" evidence="7">
    <location>
        <begin position="1242"/>
        <end position="1255"/>
    </location>
</feature>
<evidence type="ECO:0000256" key="4">
    <source>
        <dbReference type="ARBA" id="ARBA00022729"/>
    </source>
</evidence>
<feature type="region of interest" description="Disordered" evidence="7">
    <location>
        <begin position="1733"/>
        <end position="1755"/>
    </location>
</feature>
<evidence type="ECO:0000259" key="12">
    <source>
        <dbReference type="Pfam" id="PF24499"/>
    </source>
</evidence>
<dbReference type="Pfam" id="PF24498">
    <property type="entry name" value="Ig_TMEM131L_3"/>
    <property type="match status" value="1"/>
</dbReference>
<feature type="compositionally biased region" description="Low complexity" evidence="7">
    <location>
        <begin position="1324"/>
        <end position="1346"/>
    </location>
</feature>
<feature type="compositionally biased region" description="Pro residues" evidence="7">
    <location>
        <begin position="1619"/>
        <end position="1630"/>
    </location>
</feature>
<feature type="region of interest" description="Disordered" evidence="7">
    <location>
        <begin position="1873"/>
        <end position="1898"/>
    </location>
</feature>
<comment type="subcellular location">
    <subcellularLocation>
        <location evidence="1">Membrane</location>
        <topology evidence="1">Single-pass type I membrane protein</topology>
    </subcellularLocation>
</comment>
<dbReference type="OMA" id="SANAGEC"/>
<feature type="region of interest" description="Disordered" evidence="7">
    <location>
        <begin position="1654"/>
        <end position="1699"/>
    </location>
</feature>
<dbReference type="InterPro" id="IPR039877">
    <property type="entry name" value="TMEM131-like"/>
</dbReference>
<dbReference type="Pfam" id="PF24501">
    <property type="entry name" value="Ig_TMEM131L_5"/>
    <property type="match status" value="1"/>
</dbReference>
<feature type="chain" id="PRO_5010197158" evidence="8">
    <location>
        <begin position="33"/>
        <end position="2022"/>
    </location>
</feature>
<reference evidence="15" key="1">
    <citation type="submission" date="2025-08" db="UniProtKB">
        <authorList>
            <consortium name="RefSeq"/>
        </authorList>
    </citation>
    <scope>IDENTIFICATION</scope>
    <source>
        <tissue evidence="15">Gonads</tissue>
    </source>
</reference>
<dbReference type="InterPro" id="IPR055435">
    <property type="entry name" value="Ig_TMEM131L_3"/>
</dbReference>
<feature type="region of interest" description="Disordered" evidence="7">
    <location>
        <begin position="1588"/>
        <end position="1635"/>
    </location>
</feature>
<feature type="compositionally biased region" description="Basic residues" evidence="7">
    <location>
        <begin position="1491"/>
        <end position="1502"/>
    </location>
</feature>
<feature type="region of interest" description="Disordered" evidence="7">
    <location>
        <begin position="1912"/>
        <end position="1936"/>
    </location>
</feature>
<evidence type="ECO:0000259" key="10">
    <source>
        <dbReference type="Pfam" id="PF24495"/>
    </source>
</evidence>
<dbReference type="Gene3D" id="2.60.40.10">
    <property type="entry name" value="Immunoglobulins"/>
    <property type="match status" value="2"/>
</dbReference>
<keyword evidence="14" id="KW-1185">Reference proteome</keyword>
<dbReference type="InParanoid" id="A0A1S3K7X5"/>
<gene>
    <name evidence="15" type="primary">LOC106179494</name>
</gene>
<protein>
    <submittedName>
        <fullName evidence="15">Transmembrane protein 131-like isoform X1</fullName>
    </submittedName>
</protein>
<evidence type="ECO:0000256" key="7">
    <source>
        <dbReference type="SAM" id="MobiDB-lite"/>
    </source>
</evidence>
<feature type="domain" description="TMEM131L fourth Ig-like" evidence="12">
    <location>
        <begin position="810"/>
        <end position="957"/>
    </location>
</feature>
<comment type="similarity">
    <text evidence="2">Belongs to the TMEM131 family.</text>
</comment>
<dbReference type="KEGG" id="lak:106179494"/>
<feature type="compositionally biased region" description="Low complexity" evidence="7">
    <location>
        <begin position="1438"/>
        <end position="1450"/>
    </location>
</feature>
<dbReference type="InterPro" id="IPR022113">
    <property type="entry name" value="TMEM131L_N"/>
</dbReference>
<evidence type="ECO:0000313" key="15">
    <source>
        <dbReference type="RefSeq" id="XP_013418592.1"/>
    </source>
</evidence>
<feature type="compositionally biased region" description="Basic and acidic residues" evidence="7">
    <location>
        <begin position="1349"/>
        <end position="1368"/>
    </location>
</feature>
<dbReference type="RefSeq" id="XP_013418592.1">
    <property type="nucleotide sequence ID" value="XM_013563138.1"/>
</dbReference>
<dbReference type="PANTHER" id="PTHR22050">
    <property type="entry name" value="RW1 PROTEIN HOMOLOG"/>
    <property type="match status" value="1"/>
</dbReference>
<dbReference type="Pfam" id="PF24495">
    <property type="entry name" value="Ig_TMEM131_2"/>
    <property type="match status" value="1"/>
</dbReference>
<feature type="domain" description="TMEM131 second Ig-like" evidence="10">
    <location>
        <begin position="180"/>
        <end position="269"/>
    </location>
</feature>
<feature type="compositionally biased region" description="Low complexity" evidence="7">
    <location>
        <begin position="1463"/>
        <end position="1472"/>
    </location>
</feature>
<feature type="domain" description="Transmembrane protein 131-like N-terminal" evidence="9">
    <location>
        <begin position="81"/>
        <end position="163"/>
    </location>
</feature>
<dbReference type="Pfam" id="PF12371">
    <property type="entry name" value="TMEM131_like_N"/>
    <property type="match status" value="1"/>
</dbReference>
<evidence type="ECO:0000259" key="11">
    <source>
        <dbReference type="Pfam" id="PF24498"/>
    </source>
</evidence>
<keyword evidence="5" id="KW-1133">Transmembrane helix</keyword>
<evidence type="ECO:0000256" key="5">
    <source>
        <dbReference type="ARBA" id="ARBA00022989"/>
    </source>
</evidence>
<feature type="region of interest" description="Disordered" evidence="7">
    <location>
        <begin position="1170"/>
        <end position="1255"/>
    </location>
</feature>
<evidence type="ECO:0000256" key="8">
    <source>
        <dbReference type="SAM" id="SignalP"/>
    </source>
</evidence>
<feature type="compositionally biased region" description="Low complexity" evidence="7">
    <location>
        <begin position="1662"/>
        <end position="1685"/>
    </location>
</feature>
<evidence type="ECO:0000259" key="13">
    <source>
        <dbReference type="Pfam" id="PF24501"/>
    </source>
</evidence>
<dbReference type="PANTHER" id="PTHR22050:SF0">
    <property type="entry name" value="TRANSMEMBRANE PROTEIN 131 HOMOLOG"/>
    <property type="match status" value="1"/>
</dbReference>
<feature type="compositionally biased region" description="Polar residues" evidence="7">
    <location>
        <begin position="1372"/>
        <end position="1381"/>
    </location>
</feature>